<dbReference type="EMBL" id="VLLA01000013">
    <property type="protein sequence ID" value="TWI66813.1"/>
    <property type="molecule type" value="Genomic_DNA"/>
</dbReference>
<reference evidence="2 3" key="1">
    <citation type="journal article" date="2015" name="Stand. Genomic Sci.">
        <title>Genomic Encyclopedia of Bacterial and Archaeal Type Strains, Phase III: the genomes of soil and plant-associated and newly described type strains.</title>
        <authorList>
            <person name="Whitman W.B."/>
            <person name="Woyke T."/>
            <person name="Klenk H.P."/>
            <person name="Zhou Y."/>
            <person name="Lilburn T.G."/>
            <person name="Beck B.J."/>
            <person name="De Vos P."/>
            <person name="Vandamme P."/>
            <person name="Eisen J.A."/>
            <person name="Garrity G."/>
            <person name="Hugenholtz P."/>
            <person name="Kyrpides N.C."/>
        </authorList>
    </citation>
    <scope>NUCLEOTIDE SEQUENCE [LARGE SCALE GENOMIC DNA]</scope>
    <source>
        <strain evidence="2 3">CGMCC 1.10948</strain>
    </source>
</reference>
<keyword evidence="1" id="KW-0732">Signal</keyword>
<comment type="caution">
    <text evidence="2">The sequence shown here is derived from an EMBL/GenBank/DDBJ whole genome shotgun (WGS) entry which is preliminary data.</text>
</comment>
<accession>A0A562RD54</accession>
<dbReference type="Proteomes" id="UP000316291">
    <property type="component" value="Unassembled WGS sequence"/>
</dbReference>
<keyword evidence="3" id="KW-1185">Reference proteome</keyword>
<protein>
    <recommendedName>
        <fullName evidence="4">Lysozyme inhibitor LprI N-terminal domain-containing protein</fullName>
    </recommendedName>
</protein>
<feature type="chain" id="PRO_5021804186" description="Lysozyme inhibitor LprI N-terminal domain-containing protein" evidence="1">
    <location>
        <begin position="32"/>
        <end position="381"/>
    </location>
</feature>
<sequence length="381" mass="40771">MAAGFAGATGMRFIVLSVLALLAFAAAPASAQSDRAIADRLPLFAKNNCQQIRDPGNQLFCGDTELAAAAAKLSAAIEARLARLPDRLPAIEENAIWSRQRNLGCGIVGQTAIRADDFDRVKACLLKVTEERAAILRDPDFDCLAANTAAGALICADPSLALAETELNGQVLGLIGKLDPTAARFAFAEYGRWTRERDRKCNLVGKENVPLQELEPAEDCLADYLTRKADEIRAAKGDPKKVFGRQVAAHSPDTDAVDFCAARIHAANSCGNFLRINRVYAVDSQVTDQEAQVTGEIEMVVLAPFTTCSKVASGCTGTCWDPRTGLPQPGAGTRERSGEAFNVTRRLRIQRTFAFVKAADGWRCREDELAPVNSGTAGGGS</sequence>
<evidence type="ECO:0008006" key="4">
    <source>
        <dbReference type="Google" id="ProtNLM"/>
    </source>
</evidence>
<evidence type="ECO:0000313" key="3">
    <source>
        <dbReference type="Proteomes" id="UP000316291"/>
    </source>
</evidence>
<feature type="signal peptide" evidence="1">
    <location>
        <begin position="1"/>
        <end position="31"/>
    </location>
</feature>
<proteinExistence type="predicted"/>
<gene>
    <name evidence="2" type="ORF">IQ16_04981</name>
</gene>
<dbReference type="AlphaFoldDB" id="A0A562RD54"/>
<name>A0A562RD54_9BRAD</name>
<evidence type="ECO:0000313" key="2">
    <source>
        <dbReference type="EMBL" id="TWI66813.1"/>
    </source>
</evidence>
<organism evidence="2 3">
    <name type="scientific">Bradyrhizobium huanghuaihaiense</name>
    <dbReference type="NCBI Taxonomy" id="990078"/>
    <lineage>
        <taxon>Bacteria</taxon>
        <taxon>Pseudomonadati</taxon>
        <taxon>Pseudomonadota</taxon>
        <taxon>Alphaproteobacteria</taxon>
        <taxon>Hyphomicrobiales</taxon>
        <taxon>Nitrobacteraceae</taxon>
        <taxon>Bradyrhizobium</taxon>
    </lineage>
</organism>
<evidence type="ECO:0000256" key="1">
    <source>
        <dbReference type="SAM" id="SignalP"/>
    </source>
</evidence>